<evidence type="ECO:0000256" key="5">
    <source>
        <dbReference type="ARBA" id="ARBA00022898"/>
    </source>
</evidence>
<evidence type="ECO:0000256" key="4">
    <source>
        <dbReference type="ARBA" id="ARBA00022679"/>
    </source>
</evidence>
<comment type="function">
    <text evidence="6">Involved in both the arginine and lysine biosynthetic pathways.</text>
</comment>
<evidence type="ECO:0000313" key="8">
    <source>
        <dbReference type="EMBL" id="SDQ89540.1"/>
    </source>
</evidence>
<feature type="binding site" evidence="6">
    <location>
        <begin position="95"/>
        <end position="96"/>
    </location>
    <ligand>
        <name>pyridoxal 5'-phosphate</name>
        <dbReference type="ChEBI" id="CHEBI:597326"/>
    </ligand>
</feature>
<dbReference type="PANTHER" id="PTHR11986">
    <property type="entry name" value="AMINOTRANSFERASE CLASS III"/>
    <property type="match status" value="1"/>
</dbReference>
<keyword evidence="6" id="KW-0055">Arginine biosynthesis</keyword>
<dbReference type="EMBL" id="FNKQ01000003">
    <property type="protein sequence ID" value="SDQ89540.1"/>
    <property type="molecule type" value="Genomic_DNA"/>
</dbReference>
<evidence type="ECO:0000256" key="1">
    <source>
        <dbReference type="ARBA" id="ARBA00022490"/>
    </source>
</evidence>
<comment type="subunit">
    <text evidence="6">Homodimer.</text>
</comment>
<keyword evidence="6" id="KW-0457">Lysine biosynthesis</keyword>
<keyword evidence="5 6" id="KW-0663">Pyridoxal phosphate</keyword>
<dbReference type="NCBIfam" id="TIGR00707">
    <property type="entry name" value="argD"/>
    <property type="match status" value="1"/>
</dbReference>
<comment type="catalytic activity">
    <reaction evidence="6">
        <text>[amino-group carrier protein]-C-terminal-gamma-(L-lysyl)-L-glutamate + 2-oxoglutarate = [amino-group carrier protein]-C-terminal-N-(1-carboxy-5-oxopentan-1-yl)-L-glutamine + L-glutamate</text>
        <dbReference type="Rhea" id="RHEA:41952"/>
        <dbReference type="Rhea" id="RHEA-COMP:9714"/>
        <dbReference type="Rhea" id="RHEA-COMP:9715"/>
        <dbReference type="ChEBI" id="CHEBI:16810"/>
        <dbReference type="ChEBI" id="CHEBI:29985"/>
        <dbReference type="ChEBI" id="CHEBI:78501"/>
        <dbReference type="ChEBI" id="CHEBI:78526"/>
        <dbReference type="EC" id="2.6.1.118"/>
    </reaction>
</comment>
<dbReference type="InterPro" id="IPR050103">
    <property type="entry name" value="Class-III_PLP-dep_AT"/>
</dbReference>
<feature type="modified residue" description="N6-(pyridoxal phosphate)lysine" evidence="6">
    <location>
        <position position="236"/>
    </location>
</feature>
<dbReference type="GO" id="GO:0030170">
    <property type="term" value="F:pyridoxal phosphate binding"/>
    <property type="evidence" value="ECO:0007669"/>
    <property type="project" value="InterPro"/>
</dbReference>
<accession>A0A1H1ELV4</accession>
<dbReference type="Proteomes" id="UP000199289">
    <property type="component" value="Unassembled WGS sequence"/>
</dbReference>
<dbReference type="InterPro" id="IPR037537">
    <property type="entry name" value="LysJ"/>
</dbReference>
<dbReference type="InterPro" id="IPR049704">
    <property type="entry name" value="Aminotrans_3_PPA_site"/>
</dbReference>
<feature type="binding site" evidence="6">
    <location>
        <position position="122"/>
    </location>
    <ligand>
        <name>pyridoxal 5'-phosphate</name>
        <dbReference type="ChEBI" id="CHEBI:597326"/>
    </ligand>
</feature>
<feature type="binding site" evidence="6">
    <location>
        <begin position="207"/>
        <end position="210"/>
    </location>
    <ligand>
        <name>pyridoxal 5'-phosphate</name>
        <dbReference type="ChEBI" id="CHEBI:597326"/>
    </ligand>
</feature>
<dbReference type="EC" id="2.6.1.124" evidence="6"/>
<dbReference type="UniPathway" id="UPA00068"/>
<dbReference type="PROSITE" id="PS00600">
    <property type="entry name" value="AA_TRANSFER_CLASS_3"/>
    <property type="match status" value="1"/>
</dbReference>
<feature type="binding site" evidence="6">
    <location>
        <position position="262"/>
    </location>
    <ligand>
        <name>substrate</name>
    </ligand>
</feature>
<evidence type="ECO:0000313" key="9">
    <source>
        <dbReference type="Proteomes" id="UP000199289"/>
    </source>
</evidence>
<keyword evidence="10" id="KW-1185">Reference proteome</keyword>
<dbReference type="InterPro" id="IPR004636">
    <property type="entry name" value="AcOrn/SuccOrn_fam"/>
</dbReference>
<evidence type="ECO:0000256" key="2">
    <source>
        <dbReference type="ARBA" id="ARBA00022576"/>
    </source>
</evidence>
<feature type="binding site" evidence="6">
    <location>
        <position position="125"/>
    </location>
    <ligand>
        <name>substrate</name>
    </ligand>
</feature>
<dbReference type="PANTHER" id="PTHR11986:SF79">
    <property type="entry name" value="ACETYLORNITHINE AMINOTRANSFERASE, MITOCHONDRIAL"/>
    <property type="match status" value="1"/>
</dbReference>
<dbReference type="CDD" id="cd00610">
    <property type="entry name" value="OAT_like"/>
    <property type="match status" value="1"/>
</dbReference>
<dbReference type="InterPro" id="IPR015422">
    <property type="entry name" value="PyrdxlP-dep_Trfase_small"/>
</dbReference>
<keyword evidence="4 6" id="KW-0808">Transferase</keyword>
<dbReference type="InterPro" id="IPR015421">
    <property type="entry name" value="PyrdxlP-dep_Trfase_major"/>
</dbReference>
<comment type="pathway">
    <text evidence="6">Amino-acid biosynthesis; L-lysine biosynthesis via AAA pathway; L-lysine from L-alpha-aminoadipate (Thermus route): step 4/5.</text>
</comment>
<dbReference type="InterPro" id="IPR015424">
    <property type="entry name" value="PyrdxlP-dep_Trfase"/>
</dbReference>
<proteinExistence type="inferred from homology"/>
<keyword evidence="3 6" id="KW-0028">Amino-acid biosynthesis</keyword>
<dbReference type="GO" id="GO:0042450">
    <property type="term" value="P:L-arginine biosynthetic process via ornithine"/>
    <property type="evidence" value="ECO:0007669"/>
    <property type="project" value="UniProtKB-UniRule"/>
</dbReference>
<dbReference type="Gene3D" id="3.90.1150.10">
    <property type="entry name" value="Aspartate Aminotransferase, domain 1"/>
    <property type="match status" value="1"/>
</dbReference>
<dbReference type="PIRSF" id="PIRSF000521">
    <property type="entry name" value="Transaminase_4ab_Lys_Orn"/>
    <property type="match status" value="1"/>
</dbReference>
<dbReference type="AlphaFoldDB" id="A0A1H1ELV4"/>
<dbReference type="HAMAP" id="MF_02084">
    <property type="entry name" value="LysJ_aminotrans_3"/>
    <property type="match status" value="1"/>
</dbReference>
<comment type="cofactor">
    <cofactor evidence="6">
        <name>pyridoxal 5'-phosphate</name>
        <dbReference type="ChEBI" id="CHEBI:597326"/>
    </cofactor>
    <text evidence="6">Binds 1 pyridoxal phosphate per subunit.</text>
</comment>
<evidence type="ECO:0000313" key="10">
    <source>
        <dbReference type="Proteomes" id="UP000255421"/>
    </source>
</evidence>
<reference evidence="8" key="1">
    <citation type="submission" date="2016-10" db="EMBL/GenBank/DDBJ databases">
        <authorList>
            <person name="de Groot N.N."/>
        </authorList>
    </citation>
    <scope>NUCLEOTIDE SEQUENCE [LARGE SCALE GENOMIC DNA]</scope>
    <source>
        <strain evidence="8">CGMCC 1.12397</strain>
    </source>
</reference>
<dbReference type="InterPro" id="IPR005814">
    <property type="entry name" value="Aminotrans_3"/>
</dbReference>
<dbReference type="OrthoDB" id="85346at2157"/>
<dbReference type="Proteomes" id="UP000255421">
    <property type="component" value="Unassembled WGS sequence"/>
</dbReference>
<comment type="catalytic activity">
    <reaction evidence="6">
        <text>[amino-group carrier protein]-C-terminal-gamma-(L-ornithyl)-L-glutamate + 2-oxoglutarate = [amino-group carrier protein]-C-terminal-gamma-(L-glutamyl-5-semialdehyde)-L-glutamate + L-glutamate</text>
        <dbReference type="Rhea" id="RHEA:52672"/>
        <dbReference type="Rhea" id="RHEA-COMP:13327"/>
        <dbReference type="Rhea" id="RHEA-COMP:13328"/>
        <dbReference type="ChEBI" id="CHEBI:16810"/>
        <dbReference type="ChEBI" id="CHEBI:29985"/>
        <dbReference type="ChEBI" id="CHEBI:136761"/>
        <dbReference type="ChEBI" id="CHEBI:136763"/>
        <dbReference type="EC" id="2.6.1.124"/>
    </reaction>
</comment>
<dbReference type="EMBL" id="QQST01000001">
    <property type="protein sequence ID" value="RDI71804.1"/>
    <property type="molecule type" value="Genomic_DNA"/>
</dbReference>
<reference evidence="7 10" key="3">
    <citation type="submission" date="2018-07" db="EMBL/GenBank/DDBJ databases">
        <title>Genome sequence of extremly halophilic archaeon Halopelagius longus strain BC12-B1.</title>
        <authorList>
            <person name="Zhang X."/>
        </authorList>
    </citation>
    <scope>NUCLEOTIDE SEQUENCE [LARGE SCALE GENOMIC DNA]</scope>
    <source>
        <strain evidence="7 10">BC12-B1</strain>
    </source>
</reference>
<comment type="similarity">
    <text evidence="6">Belongs to the class-III pyridoxal-phosphate-dependent aminotransferase family. LysJ subfamily.</text>
</comment>
<keyword evidence="1 6" id="KW-0963">Cytoplasm</keyword>
<dbReference type="GO" id="GO:0005737">
    <property type="term" value="C:cytoplasm"/>
    <property type="evidence" value="ECO:0007669"/>
    <property type="project" value="UniProtKB-SubCell"/>
</dbReference>
<gene>
    <name evidence="6" type="primary">lysJ</name>
    <name evidence="7" type="ORF">DWB78_08730</name>
    <name evidence="8" type="ORF">SAMN05216278_2961</name>
</gene>
<dbReference type="GO" id="GO:0019878">
    <property type="term" value="P:lysine biosynthetic process via aminoadipic acid"/>
    <property type="evidence" value="ECO:0007669"/>
    <property type="project" value="UniProtKB-UniRule"/>
</dbReference>
<dbReference type="SUPFAM" id="SSF53383">
    <property type="entry name" value="PLP-dependent transferases"/>
    <property type="match status" value="1"/>
</dbReference>
<comment type="pathway">
    <text evidence="6">Amino-acid biosynthesis; L-arginine biosynthesis.</text>
</comment>
<organism evidence="8 9">
    <name type="scientific">Halopelagius longus</name>
    <dbReference type="NCBI Taxonomy" id="1236180"/>
    <lineage>
        <taxon>Archaea</taxon>
        <taxon>Methanobacteriati</taxon>
        <taxon>Methanobacteriota</taxon>
        <taxon>Stenosarchaea group</taxon>
        <taxon>Halobacteria</taxon>
        <taxon>Halobacteriales</taxon>
        <taxon>Haloferacaceae</taxon>
    </lineage>
</organism>
<dbReference type="RefSeq" id="WP_092538441.1">
    <property type="nucleotide sequence ID" value="NZ_FNKQ01000003.1"/>
</dbReference>
<dbReference type="GO" id="GO:0008483">
    <property type="term" value="F:transaminase activity"/>
    <property type="evidence" value="ECO:0007669"/>
    <property type="project" value="UniProtKB-UniRule"/>
</dbReference>
<dbReference type="EC" id="2.6.1.118" evidence="6"/>
<dbReference type="Pfam" id="PF00202">
    <property type="entry name" value="Aminotran_3"/>
    <property type="match status" value="1"/>
</dbReference>
<sequence length="378" mass="40414">MSGFVFSEKPIEIESGEGAHLYSPDGAEYLDFGASYAVAALGHSHPAVTEAIREQAAKLTYVQASYPVAARTELYEKLATLAPGDLSNVWLCNSGTEANEAAMKFARSATGRSKVIATKRAFHGRTMGSLAMTWKDEYKRPYEPLAGDVEFVTYGDAEELREAVDEETAAVFLEPVQGEGGIHPATAEYLEVAREATEDVGAALVFDEIQTGVGRTGTLWACEQVGVVPDAITSAKGIANGLPLGATMVADWIAENPGNHGSTFSGGPVVCAAANATLDTIVEEDLPGHAAEVGEYLRSEIERVAEEEDLPVREVRGNGLMIGIQVKRGANRVLKNLALKEQILALPAGRTVVRLLPPLTIEESHADRFVESFAEVLR</sequence>
<evidence type="ECO:0000256" key="3">
    <source>
        <dbReference type="ARBA" id="ARBA00022605"/>
    </source>
</evidence>
<feature type="binding site" evidence="6">
    <location>
        <position position="263"/>
    </location>
    <ligand>
        <name>pyridoxal 5'-phosphate</name>
        <dbReference type="ChEBI" id="CHEBI:597326"/>
    </ligand>
</feature>
<dbReference type="UniPathway" id="UPA00033">
    <property type="reaction ID" value="UER00038"/>
</dbReference>
<dbReference type="GO" id="GO:0042802">
    <property type="term" value="F:identical protein binding"/>
    <property type="evidence" value="ECO:0007669"/>
    <property type="project" value="TreeGrafter"/>
</dbReference>
<dbReference type="FunFam" id="3.40.640.10:FF:000004">
    <property type="entry name" value="Acetylornithine aminotransferase"/>
    <property type="match status" value="1"/>
</dbReference>
<reference evidence="9" key="2">
    <citation type="submission" date="2016-10" db="EMBL/GenBank/DDBJ databases">
        <authorList>
            <person name="Varghese N."/>
            <person name="Submissions S."/>
        </authorList>
    </citation>
    <scope>NUCLEOTIDE SEQUENCE [LARGE SCALE GENOMIC DNA]</scope>
    <source>
        <strain evidence="9">CGMCC 1.12397</strain>
    </source>
</reference>
<dbReference type="Gene3D" id="3.40.640.10">
    <property type="entry name" value="Type I PLP-dependent aspartate aminotransferase-like (Major domain)"/>
    <property type="match status" value="1"/>
</dbReference>
<comment type="subcellular location">
    <subcellularLocation>
        <location evidence="6">Cytoplasm</location>
    </subcellularLocation>
</comment>
<name>A0A1H1ELV4_9EURY</name>
<evidence type="ECO:0000313" key="7">
    <source>
        <dbReference type="EMBL" id="RDI71804.1"/>
    </source>
</evidence>
<protein>
    <recommendedName>
        <fullName evidence="6">Putative [LysW]-aminoadipate semialdehyde/glutamate semialdehyde transaminase</fullName>
        <ecNumber evidence="6">2.6.1.118</ecNumber>
        <ecNumber evidence="6">2.6.1.124</ecNumber>
    </recommendedName>
</protein>
<evidence type="ECO:0000256" key="6">
    <source>
        <dbReference type="HAMAP-Rule" id="MF_02084"/>
    </source>
</evidence>
<keyword evidence="2 6" id="KW-0032">Aminotransferase</keyword>